<keyword evidence="4" id="KW-0479">Metal-binding</keyword>
<evidence type="ECO:0000256" key="3">
    <source>
        <dbReference type="ARBA" id="ARBA00022679"/>
    </source>
</evidence>
<name>A0A6H9WKK1_9MICO</name>
<gene>
    <name evidence="8" type="ORF">F8O04_09865</name>
</gene>
<dbReference type="GO" id="GO:0004659">
    <property type="term" value="F:prenyltransferase activity"/>
    <property type="evidence" value="ECO:0007669"/>
    <property type="project" value="InterPro"/>
</dbReference>
<dbReference type="PANTHER" id="PTHR12001">
    <property type="entry name" value="GERANYLGERANYL PYROPHOSPHATE SYNTHASE"/>
    <property type="match status" value="1"/>
</dbReference>
<evidence type="ECO:0000256" key="5">
    <source>
        <dbReference type="ARBA" id="ARBA00022842"/>
    </source>
</evidence>
<dbReference type="GO" id="GO:0046872">
    <property type="term" value="F:metal ion binding"/>
    <property type="evidence" value="ECO:0007669"/>
    <property type="project" value="UniProtKB-KW"/>
</dbReference>
<dbReference type="Pfam" id="PF00348">
    <property type="entry name" value="polyprenyl_synt"/>
    <property type="match status" value="1"/>
</dbReference>
<dbReference type="SUPFAM" id="SSF48576">
    <property type="entry name" value="Terpenoid synthases"/>
    <property type="match status" value="1"/>
</dbReference>
<dbReference type="InterPro" id="IPR000092">
    <property type="entry name" value="Polyprenyl_synt"/>
</dbReference>
<dbReference type="RefSeq" id="WP_158029227.1">
    <property type="nucleotide sequence ID" value="NZ_BMHG01000001.1"/>
</dbReference>
<dbReference type="CDD" id="cd00685">
    <property type="entry name" value="Trans_IPPS_HT"/>
    <property type="match status" value="1"/>
</dbReference>
<dbReference type="Proteomes" id="UP000431744">
    <property type="component" value="Unassembled WGS sequence"/>
</dbReference>
<reference evidence="8 9" key="1">
    <citation type="submission" date="2019-09" db="EMBL/GenBank/DDBJ databases">
        <title>Phylogeny of genus Pseudoclavibacter and closely related genus.</title>
        <authorList>
            <person name="Li Y."/>
        </authorList>
    </citation>
    <scope>NUCLEOTIDE SEQUENCE [LARGE SCALE GENOMIC DNA]</scope>
    <source>
        <strain evidence="8 9">EGI 60007</strain>
    </source>
</reference>
<evidence type="ECO:0000313" key="8">
    <source>
        <dbReference type="EMBL" id="KAB1648032.1"/>
    </source>
</evidence>
<dbReference type="OrthoDB" id="4497239at2"/>
<accession>A0A6H9WKK1</accession>
<evidence type="ECO:0000256" key="2">
    <source>
        <dbReference type="ARBA" id="ARBA00006706"/>
    </source>
</evidence>
<keyword evidence="9" id="KW-1185">Reference proteome</keyword>
<dbReference type="GO" id="GO:0008299">
    <property type="term" value="P:isoprenoid biosynthetic process"/>
    <property type="evidence" value="ECO:0007669"/>
    <property type="project" value="InterPro"/>
</dbReference>
<dbReference type="SFLD" id="SFLDS00005">
    <property type="entry name" value="Isoprenoid_Synthase_Type_I"/>
    <property type="match status" value="1"/>
</dbReference>
<evidence type="ECO:0000256" key="1">
    <source>
        <dbReference type="ARBA" id="ARBA00001946"/>
    </source>
</evidence>
<evidence type="ECO:0000256" key="7">
    <source>
        <dbReference type="SAM" id="MobiDB-lite"/>
    </source>
</evidence>
<dbReference type="Gene3D" id="1.10.600.10">
    <property type="entry name" value="Farnesyl Diphosphate Synthase"/>
    <property type="match status" value="1"/>
</dbReference>
<sequence length="359" mass="38755">MTRVKPQSAPRRPSPGFVSPPGEPGGLGPGEERLREVLDAGLERVESQLAADVKFADDFADVTTTYLLNAGGKRMRPMLTLLAAQFGEQPDHDDVFTAASAVELTHLASLYHDDVMDEADLRRGVTAAHLNWTNSVAILAGDLLFARSSRLFARLGQRAIELQSSTFERLVLGQLRETIGPRDDHDPVDHYIQVLADKTGALIASAAQFGVLASRGPEAYVDALEAYGERVGVAFQIADDVIDLSPYAEDTGKRAGTDLRAGVETLPVLLLAKRAETDAASADLLDRIRTRVAGTEPASDDPEIAAIVEELREHPVTAQTRDEAQRWAALALDALAPVKAGVVKHALERFAEDVVARDR</sequence>
<organism evidence="8 9">
    <name type="scientific">Pseudoclavibacter endophyticus</name>
    <dbReference type="NCBI Taxonomy" id="1778590"/>
    <lineage>
        <taxon>Bacteria</taxon>
        <taxon>Bacillati</taxon>
        <taxon>Actinomycetota</taxon>
        <taxon>Actinomycetes</taxon>
        <taxon>Micrococcales</taxon>
        <taxon>Microbacteriaceae</taxon>
        <taxon>Pseudoclavibacter</taxon>
    </lineage>
</organism>
<keyword evidence="5" id="KW-0460">Magnesium</keyword>
<feature type="region of interest" description="Disordered" evidence="7">
    <location>
        <begin position="1"/>
        <end position="30"/>
    </location>
</feature>
<dbReference type="SFLD" id="SFLDG01017">
    <property type="entry name" value="Polyprenyl_Transferase_Like"/>
    <property type="match status" value="1"/>
</dbReference>
<keyword evidence="3 6" id="KW-0808">Transferase</keyword>
<comment type="cofactor">
    <cofactor evidence="1">
        <name>Mg(2+)</name>
        <dbReference type="ChEBI" id="CHEBI:18420"/>
    </cofactor>
</comment>
<dbReference type="PANTHER" id="PTHR12001:SF69">
    <property type="entry name" value="ALL TRANS-POLYPRENYL-DIPHOSPHATE SYNTHASE PDSS1"/>
    <property type="match status" value="1"/>
</dbReference>
<evidence type="ECO:0000256" key="4">
    <source>
        <dbReference type="ARBA" id="ARBA00022723"/>
    </source>
</evidence>
<protein>
    <submittedName>
        <fullName evidence="8">Polyprenyl synthetase family protein</fullName>
    </submittedName>
</protein>
<dbReference type="InterPro" id="IPR008949">
    <property type="entry name" value="Isoprenoid_synthase_dom_sf"/>
</dbReference>
<dbReference type="AlphaFoldDB" id="A0A6H9WKK1"/>
<evidence type="ECO:0000313" key="9">
    <source>
        <dbReference type="Proteomes" id="UP000431744"/>
    </source>
</evidence>
<proteinExistence type="inferred from homology"/>
<comment type="similarity">
    <text evidence="2 6">Belongs to the FPP/GGPP synthase family.</text>
</comment>
<dbReference type="EMBL" id="WBJY01000002">
    <property type="protein sequence ID" value="KAB1648032.1"/>
    <property type="molecule type" value="Genomic_DNA"/>
</dbReference>
<dbReference type="PROSITE" id="PS00444">
    <property type="entry name" value="POLYPRENYL_SYNTHASE_2"/>
    <property type="match status" value="1"/>
</dbReference>
<evidence type="ECO:0000256" key="6">
    <source>
        <dbReference type="RuleBase" id="RU004466"/>
    </source>
</evidence>
<comment type="caution">
    <text evidence="8">The sequence shown here is derived from an EMBL/GenBank/DDBJ whole genome shotgun (WGS) entry which is preliminary data.</text>
</comment>
<dbReference type="InterPro" id="IPR033749">
    <property type="entry name" value="Polyprenyl_synt_CS"/>
</dbReference>